<name>A0A498C5Q3_9GAMM</name>
<sequence length="208" mass="22099">MRRIIGIDLSGPAGAQRTSVAVFRSKGEYLELEALVAGADDAEILRWVPDSAVVGLDAPLSYSSAGGSRASDVSLREALRGGLHPGSVMAPSAPRMVYLTLRGVAVSRLIETERPGVDLVEVHPTAALVLRGAPVDSVRAIKRDAGARQAVLDWLETVGLRGMGELPDQSDHSVAACAAALAAWKWHRGEAVWVYKAEPPLHPYDFAC</sequence>
<evidence type="ECO:0000313" key="2">
    <source>
        <dbReference type="Proteomes" id="UP000275461"/>
    </source>
</evidence>
<protein>
    <submittedName>
        <fullName evidence="1">Putative nuclease with RNAse H fold</fullName>
    </submittedName>
</protein>
<dbReference type="RefSeq" id="WP_211328221.1">
    <property type="nucleotide sequence ID" value="NZ_RCDA01000001.1"/>
</dbReference>
<proteinExistence type="predicted"/>
<dbReference type="Proteomes" id="UP000275461">
    <property type="component" value="Unassembled WGS sequence"/>
</dbReference>
<reference evidence="1 2" key="1">
    <citation type="submission" date="2018-10" db="EMBL/GenBank/DDBJ databases">
        <title>Genomic Encyclopedia of Type Strains, Phase IV (KMG-IV): sequencing the most valuable type-strain genomes for metagenomic binning, comparative biology and taxonomic classification.</title>
        <authorList>
            <person name="Goeker M."/>
        </authorList>
    </citation>
    <scope>NUCLEOTIDE SEQUENCE [LARGE SCALE GENOMIC DNA]</scope>
    <source>
        <strain evidence="1 2">DSM 12769</strain>
    </source>
</reference>
<accession>A0A498C5Q3</accession>
<comment type="caution">
    <text evidence="1">The sequence shown here is derived from an EMBL/GenBank/DDBJ whole genome shotgun (WGS) entry which is preliminary data.</text>
</comment>
<dbReference type="InterPro" id="IPR007362">
    <property type="entry name" value="DUF429"/>
</dbReference>
<dbReference type="AlphaFoldDB" id="A0A498C5Q3"/>
<dbReference type="Pfam" id="PF04250">
    <property type="entry name" value="DUF429"/>
    <property type="match status" value="1"/>
</dbReference>
<evidence type="ECO:0000313" key="1">
    <source>
        <dbReference type="EMBL" id="RLK50633.1"/>
    </source>
</evidence>
<keyword evidence="2" id="KW-1185">Reference proteome</keyword>
<gene>
    <name evidence="1" type="ORF">DFR31_0539</name>
</gene>
<organism evidence="1 2">
    <name type="scientific">Alkalispirillum mobile</name>
    <dbReference type="NCBI Taxonomy" id="85925"/>
    <lineage>
        <taxon>Bacteria</taxon>
        <taxon>Pseudomonadati</taxon>
        <taxon>Pseudomonadota</taxon>
        <taxon>Gammaproteobacteria</taxon>
        <taxon>Chromatiales</taxon>
        <taxon>Ectothiorhodospiraceae</taxon>
        <taxon>Alkalispirillum</taxon>
    </lineage>
</organism>
<dbReference type="EMBL" id="RCDA01000001">
    <property type="protein sequence ID" value="RLK50633.1"/>
    <property type="molecule type" value="Genomic_DNA"/>
</dbReference>